<evidence type="ECO:0008006" key="4">
    <source>
        <dbReference type="Google" id="ProtNLM"/>
    </source>
</evidence>
<proteinExistence type="predicted"/>
<gene>
    <name evidence="2" type="ORF">ACFPM8_12135</name>
</gene>
<evidence type="ECO:0000313" key="3">
    <source>
        <dbReference type="Proteomes" id="UP001596045"/>
    </source>
</evidence>
<accession>A0ABW0M914</accession>
<keyword evidence="1" id="KW-1133">Transmembrane helix</keyword>
<keyword evidence="3" id="KW-1185">Reference proteome</keyword>
<dbReference type="EMBL" id="JBHSMT010000022">
    <property type="protein sequence ID" value="MFC5474703.1"/>
    <property type="molecule type" value="Genomic_DNA"/>
</dbReference>
<name>A0ABW0M914_9BURK</name>
<dbReference type="RefSeq" id="WP_378997814.1">
    <property type="nucleotide sequence ID" value="NZ_JBHSMT010000022.1"/>
</dbReference>
<evidence type="ECO:0000313" key="2">
    <source>
        <dbReference type="EMBL" id="MFC5474703.1"/>
    </source>
</evidence>
<evidence type="ECO:0000256" key="1">
    <source>
        <dbReference type="SAM" id="Phobius"/>
    </source>
</evidence>
<keyword evidence="1" id="KW-0472">Membrane</keyword>
<dbReference type="Proteomes" id="UP001596045">
    <property type="component" value="Unassembled WGS sequence"/>
</dbReference>
<protein>
    <recommendedName>
        <fullName evidence="4">DUF2892 domain-containing protein</fullName>
    </recommendedName>
</protein>
<sequence length="77" mass="8628">MKVKSQDSAFQPAVAHNKRKMDRSTMIDIGIRLIGTCSFIIGLVAFALSMRPASDYLLAAGVLCHLVSWFGDWWKKK</sequence>
<keyword evidence="1" id="KW-0812">Transmembrane</keyword>
<reference evidence="3" key="1">
    <citation type="journal article" date="2019" name="Int. J. Syst. Evol. Microbiol.">
        <title>The Global Catalogue of Microorganisms (GCM) 10K type strain sequencing project: providing services to taxonomists for standard genome sequencing and annotation.</title>
        <authorList>
            <consortium name="The Broad Institute Genomics Platform"/>
            <consortium name="The Broad Institute Genome Sequencing Center for Infectious Disease"/>
            <person name="Wu L."/>
            <person name="Ma J."/>
        </authorList>
    </citation>
    <scope>NUCLEOTIDE SEQUENCE [LARGE SCALE GENOMIC DNA]</scope>
    <source>
        <strain evidence="3">JCM 17066</strain>
    </source>
</reference>
<organism evidence="2 3">
    <name type="scientific">Paraherbaspirillum soli</name>
    <dbReference type="NCBI Taxonomy" id="631222"/>
    <lineage>
        <taxon>Bacteria</taxon>
        <taxon>Pseudomonadati</taxon>
        <taxon>Pseudomonadota</taxon>
        <taxon>Betaproteobacteria</taxon>
        <taxon>Burkholderiales</taxon>
        <taxon>Oxalobacteraceae</taxon>
        <taxon>Paraherbaspirillum</taxon>
    </lineage>
</organism>
<feature type="transmembrane region" description="Helical" evidence="1">
    <location>
        <begin position="29"/>
        <end position="50"/>
    </location>
</feature>
<comment type="caution">
    <text evidence="2">The sequence shown here is derived from an EMBL/GenBank/DDBJ whole genome shotgun (WGS) entry which is preliminary data.</text>
</comment>